<name>A0ABY4EMT2_9BACI</name>
<organism evidence="15 16">
    <name type="scientific">Halobacillus salinarum</name>
    <dbReference type="NCBI Taxonomy" id="2932257"/>
    <lineage>
        <taxon>Bacteria</taxon>
        <taxon>Bacillati</taxon>
        <taxon>Bacillota</taxon>
        <taxon>Bacilli</taxon>
        <taxon>Bacillales</taxon>
        <taxon>Bacillaceae</taxon>
        <taxon>Halobacillus</taxon>
    </lineage>
</organism>
<dbReference type="InterPro" id="IPR012338">
    <property type="entry name" value="Beta-lactam/transpept-like"/>
</dbReference>
<evidence type="ECO:0000313" key="15">
    <source>
        <dbReference type="EMBL" id="UOQ45305.1"/>
    </source>
</evidence>
<keyword evidence="3" id="KW-0121">Carboxypeptidase</keyword>
<keyword evidence="16" id="KW-1185">Reference proteome</keyword>
<evidence type="ECO:0000256" key="8">
    <source>
        <dbReference type="ARBA" id="ARBA00022984"/>
    </source>
</evidence>
<evidence type="ECO:0000256" key="7">
    <source>
        <dbReference type="ARBA" id="ARBA00022960"/>
    </source>
</evidence>
<evidence type="ECO:0000256" key="5">
    <source>
        <dbReference type="ARBA" id="ARBA00022676"/>
    </source>
</evidence>
<proteinExistence type="predicted"/>
<keyword evidence="10" id="KW-0511">Multifunctional enzyme</keyword>
<keyword evidence="4" id="KW-0645">Protease</keyword>
<keyword evidence="2" id="KW-1003">Cell membrane</keyword>
<evidence type="ECO:0000256" key="10">
    <source>
        <dbReference type="ARBA" id="ARBA00023268"/>
    </source>
</evidence>
<evidence type="ECO:0000256" key="4">
    <source>
        <dbReference type="ARBA" id="ARBA00022670"/>
    </source>
</evidence>
<dbReference type="SUPFAM" id="SSF56601">
    <property type="entry name" value="beta-lactamase/transpeptidase-like"/>
    <property type="match status" value="1"/>
</dbReference>
<evidence type="ECO:0000313" key="16">
    <source>
        <dbReference type="Proteomes" id="UP000831787"/>
    </source>
</evidence>
<comment type="catalytic activity">
    <reaction evidence="13">
        <text>[GlcNAc-(1-&gt;4)-Mur2Ac(oyl-L-Ala-gamma-D-Glu-L-Lys-D-Ala-D-Ala)](n)-di-trans,octa-cis-undecaprenyl diphosphate + beta-D-GlcNAc-(1-&gt;4)-Mur2Ac(oyl-L-Ala-gamma-D-Glu-L-Lys-D-Ala-D-Ala)-di-trans,octa-cis-undecaprenyl diphosphate = [GlcNAc-(1-&gt;4)-Mur2Ac(oyl-L-Ala-gamma-D-Glu-L-Lys-D-Ala-D-Ala)](n+1)-di-trans,octa-cis-undecaprenyl diphosphate + di-trans,octa-cis-undecaprenyl diphosphate + H(+)</text>
        <dbReference type="Rhea" id="RHEA:23708"/>
        <dbReference type="Rhea" id="RHEA-COMP:9602"/>
        <dbReference type="Rhea" id="RHEA-COMP:9603"/>
        <dbReference type="ChEBI" id="CHEBI:15378"/>
        <dbReference type="ChEBI" id="CHEBI:58405"/>
        <dbReference type="ChEBI" id="CHEBI:60033"/>
        <dbReference type="ChEBI" id="CHEBI:78435"/>
        <dbReference type="EC" id="2.4.99.28"/>
    </reaction>
</comment>
<evidence type="ECO:0000256" key="11">
    <source>
        <dbReference type="ARBA" id="ARBA00023316"/>
    </source>
</evidence>
<reference evidence="15 16" key="1">
    <citation type="submission" date="2022-04" db="EMBL/GenBank/DDBJ databases">
        <title>Halobacillus sp. isolated from saltern.</title>
        <authorList>
            <person name="Won M."/>
            <person name="Lee C.-M."/>
            <person name="Woen H.-Y."/>
            <person name="Kwon S.-W."/>
        </authorList>
    </citation>
    <scope>NUCLEOTIDE SEQUENCE [LARGE SCALE GENOMIC DNA]</scope>
    <source>
        <strain evidence="15 16">SSBR10-3</strain>
    </source>
</reference>
<dbReference type="Proteomes" id="UP000831787">
    <property type="component" value="Chromosome"/>
</dbReference>
<keyword evidence="9" id="KW-0472">Membrane</keyword>
<comment type="catalytic activity">
    <reaction evidence="12">
        <text>Preferential cleavage: (Ac)2-L-Lys-D-Ala-|-D-Ala. Also transpeptidation of peptidyl-alanyl moieties that are N-acyl substituents of D-alanine.</text>
        <dbReference type="EC" id="3.4.16.4"/>
    </reaction>
</comment>
<evidence type="ECO:0000256" key="6">
    <source>
        <dbReference type="ARBA" id="ARBA00022679"/>
    </source>
</evidence>
<accession>A0ABY4EMT2</accession>
<dbReference type="Gene3D" id="3.40.710.10">
    <property type="entry name" value="DD-peptidase/beta-lactamase superfamily"/>
    <property type="match status" value="1"/>
</dbReference>
<evidence type="ECO:0000256" key="3">
    <source>
        <dbReference type="ARBA" id="ARBA00022645"/>
    </source>
</evidence>
<evidence type="ECO:0000256" key="9">
    <source>
        <dbReference type="ARBA" id="ARBA00023136"/>
    </source>
</evidence>
<dbReference type="SUPFAM" id="SSF53955">
    <property type="entry name" value="Lysozyme-like"/>
    <property type="match status" value="1"/>
</dbReference>
<keyword evidence="5" id="KW-0328">Glycosyltransferase</keyword>
<dbReference type="Gene3D" id="1.10.3810.10">
    <property type="entry name" value="Biosynthetic peptidoglycan transglycosylase-like"/>
    <property type="match status" value="1"/>
</dbReference>
<dbReference type="InterPro" id="IPR050396">
    <property type="entry name" value="Glycosyltr_51/Transpeptidase"/>
</dbReference>
<dbReference type="Pfam" id="PF00912">
    <property type="entry name" value="Transgly"/>
    <property type="match status" value="1"/>
</dbReference>
<evidence type="ECO:0000256" key="2">
    <source>
        <dbReference type="ARBA" id="ARBA00022475"/>
    </source>
</evidence>
<dbReference type="RefSeq" id="WP_244711925.1">
    <property type="nucleotide sequence ID" value="NZ_CP095073.1"/>
</dbReference>
<keyword evidence="8" id="KW-0573">Peptidoglycan synthesis</keyword>
<evidence type="ECO:0000256" key="1">
    <source>
        <dbReference type="ARBA" id="ARBA00004236"/>
    </source>
</evidence>
<feature type="domain" description="Glycosyl transferase family 51" evidence="14">
    <location>
        <begin position="60"/>
        <end position="234"/>
    </location>
</feature>
<keyword evidence="6" id="KW-0808">Transferase</keyword>
<comment type="subcellular location">
    <subcellularLocation>
        <location evidence="1">Cell membrane</location>
    </subcellularLocation>
</comment>
<evidence type="ECO:0000259" key="14">
    <source>
        <dbReference type="Pfam" id="PF00912"/>
    </source>
</evidence>
<dbReference type="PANTHER" id="PTHR32282:SF11">
    <property type="entry name" value="PENICILLIN-BINDING PROTEIN 1B"/>
    <property type="match status" value="1"/>
</dbReference>
<keyword evidence="4" id="KW-0378">Hydrolase</keyword>
<dbReference type="InterPro" id="IPR023346">
    <property type="entry name" value="Lysozyme-like_dom_sf"/>
</dbReference>
<evidence type="ECO:0000256" key="12">
    <source>
        <dbReference type="ARBA" id="ARBA00034000"/>
    </source>
</evidence>
<gene>
    <name evidence="15" type="ORF">MUN89_04975</name>
</gene>
<keyword evidence="11" id="KW-0961">Cell wall biogenesis/degradation</keyword>
<dbReference type="EMBL" id="CP095073">
    <property type="protein sequence ID" value="UOQ45305.1"/>
    <property type="molecule type" value="Genomic_DNA"/>
</dbReference>
<evidence type="ECO:0000256" key="13">
    <source>
        <dbReference type="ARBA" id="ARBA00049902"/>
    </source>
</evidence>
<dbReference type="InterPro" id="IPR036950">
    <property type="entry name" value="PBP_transglycosylase"/>
</dbReference>
<keyword evidence="7" id="KW-0133">Cell shape</keyword>
<protein>
    <submittedName>
        <fullName evidence="15">Transglycosylase domain-containing protein</fullName>
    </submittedName>
</protein>
<sequence>MILFIRFTFRWAKRGLKLAVLAAVLGAIAAAGLLGYAIALGPPSLMTEQNTLYYSKDGSVIGEDHGAEERYWIKKEDMPESIIDATLAIEDHRFYDHFGFDVRRMASAALTDLKTLSMVEGASTITQQYAKNLYLSQDKTLSRKLTEALYAVRLELFYKKDEILEGYLNTIYYGHGAYGIEAASRYYFDKHAQDLNLAEASMLAGIPKGPSYYSPFANEQNAEERQEKVLSEMKENGYINTSEEADAAVASLNYTGKKETNHKDIAPYFQDQVVKEAAGLLNISKEELRTGGYHIYTTLVQDHQKDLDKAMSKEITDQTKVQTAAVVMDSHTGAVTALAGAGIMRRVRTTGQLKQSGWSGQPLSHFFIMRPLIKDFLP</sequence>
<dbReference type="PANTHER" id="PTHR32282">
    <property type="entry name" value="BINDING PROTEIN TRANSPEPTIDASE, PUTATIVE-RELATED"/>
    <property type="match status" value="1"/>
</dbReference>
<dbReference type="InterPro" id="IPR001264">
    <property type="entry name" value="Glyco_trans_51"/>
</dbReference>